<evidence type="ECO:0000256" key="2">
    <source>
        <dbReference type="ARBA" id="ARBA00034247"/>
    </source>
</evidence>
<feature type="transmembrane region" description="Helical" evidence="4">
    <location>
        <begin position="129"/>
        <end position="148"/>
    </location>
</feature>
<dbReference type="EMBL" id="FQWZ01000005">
    <property type="protein sequence ID" value="SHH06025.1"/>
    <property type="molecule type" value="Genomic_DNA"/>
</dbReference>
<feature type="transmembrane region" description="Helical" evidence="4">
    <location>
        <begin position="235"/>
        <end position="254"/>
    </location>
</feature>
<evidence type="ECO:0000256" key="4">
    <source>
        <dbReference type="SAM" id="Phobius"/>
    </source>
</evidence>
<dbReference type="Gene3D" id="3.30.70.270">
    <property type="match status" value="1"/>
</dbReference>
<feature type="region of interest" description="Disordered" evidence="3">
    <location>
        <begin position="59"/>
        <end position="79"/>
    </location>
</feature>
<dbReference type="STRING" id="490188.SAMN04488068_2353"/>
<evidence type="ECO:0000256" key="1">
    <source>
        <dbReference type="ARBA" id="ARBA00012528"/>
    </source>
</evidence>
<dbReference type="GO" id="GO:0005886">
    <property type="term" value="C:plasma membrane"/>
    <property type="evidence" value="ECO:0007669"/>
    <property type="project" value="TreeGrafter"/>
</dbReference>
<comment type="catalytic activity">
    <reaction evidence="2">
        <text>2 GTP = 3',3'-c-di-GMP + 2 diphosphate</text>
        <dbReference type="Rhea" id="RHEA:24898"/>
        <dbReference type="ChEBI" id="CHEBI:33019"/>
        <dbReference type="ChEBI" id="CHEBI:37565"/>
        <dbReference type="ChEBI" id="CHEBI:58805"/>
        <dbReference type="EC" id="2.7.7.65"/>
    </reaction>
</comment>
<dbReference type="GO" id="GO:0043709">
    <property type="term" value="P:cell adhesion involved in single-species biofilm formation"/>
    <property type="evidence" value="ECO:0007669"/>
    <property type="project" value="TreeGrafter"/>
</dbReference>
<sequence>MRSPRLTHVDEPKAALMADGRRHWCDVRHHHAVSFRNRLRQTLPTARSQCDPDLIRSSLSDAFPHLPQRSGGPDDREPDPDTAFRSFYLESTRQPAIYLNLFFGLLLLAIVPIRSLCFGLPVFPTLSAALLEWGVMVPACFATLYLRASTWPTAVVMRGTSALIALNFTALFFDLLIWQLNGVPIPYEYTALYFVGLLSVDGLPARYTLALCGLFLGLNVTAVQMIHGWTPAAGFELYFDIVAVCIALLNSLMLRNEAMVAWTLKTRLNTMAFRDALTGLGNWYHLDDRVGPLFQRAHRERRPVSVALVDVDRFKGLNDSHGHPAGDAALQQLGRALQHVAVGPIDIAARIGGDEFILVWFDIDRARCEQLCRELQLAIADAGIRNTASDTGVLTTSIGAVTGVPAQRDDFEHFRRCADAELYKVKNNRKVESLRSASI</sequence>
<dbReference type="SMART" id="SM00267">
    <property type="entry name" value="GGDEF"/>
    <property type="match status" value="1"/>
</dbReference>
<gene>
    <name evidence="6" type="ORF">SAMN04488068_2353</name>
</gene>
<keyword evidence="7" id="KW-1185">Reference proteome</keyword>
<name>A0A1M5PVX3_9GAMM</name>
<dbReference type="Pfam" id="PF00990">
    <property type="entry name" value="GGDEF"/>
    <property type="match status" value="1"/>
</dbReference>
<feature type="transmembrane region" description="Helical" evidence="4">
    <location>
        <begin position="207"/>
        <end position="229"/>
    </location>
</feature>
<dbReference type="PANTHER" id="PTHR45138:SF9">
    <property type="entry name" value="DIGUANYLATE CYCLASE DGCM-RELATED"/>
    <property type="match status" value="1"/>
</dbReference>
<accession>A0A1M5PVX3</accession>
<dbReference type="InterPro" id="IPR029787">
    <property type="entry name" value="Nucleotide_cyclase"/>
</dbReference>
<keyword evidence="4" id="KW-0472">Membrane</keyword>
<proteinExistence type="predicted"/>
<dbReference type="CDD" id="cd01949">
    <property type="entry name" value="GGDEF"/>
    <property type="match status" value="1"/>
</dbReference>
<keyword evidence="4" id="KW-1133">Transmembrane helix</keyword>
<dbReference type="PANTHER" id="PTHR45138">
    <property type="entry name" value="REGULATORY COMPONENTS OF SENSORY TRANSDUCTION SYSTEM"/>
    <property type="match status" value="1"/>
</dbReference>
<dbReference type="NCBIfam" id="TIGR00254">
    <property type="entry name" value="GGDEF"/>
    <property type="match status" value="1"/>
</dbReference>
<dbReference type="InterPro" id="IPR043128">
    <property type="entry name" value="Rev_trsase/Diguanyl_cyclase"/>
</dbReference>
<dbReference type="AlphaFoldDB" id="A0A1M5PVX3"/>
<dbReference type="GO" id="GO:0052621">
    <property type="term" value="F:diguanylate cyclase activity"/>
    <property type="evidence" value="ECO:0007669"/>
    <property type="project" value="UniProtKB-EC"/>
</dbReference>
<dbReference type="PROSITE" id="PS50887">
    <property type="entry name" value="GGDEF"/>
    <property type="match status" value="1"/>
</dbReference>
<evidence type="ECO:0000256" key="3">
    <source>
        <dbReference type="SAM" id="MobiDB-lite"/>
    </source>
</evidence>
<dbReference type="GO" id="GO:1902201">
    <property type="term" value="P:negative regulation of bacterial-type flagellum-dependent cell motility"/>
    <property type="evidence" value="ECO:0007669"/>
    <property type="project" value="TreeGrafter"/>
</dbReference>
<dbReference type="SUPFAM" id="SSF55073">
    <property type="entry name" value="Nucleotide cyclase"/>
    <property type="match status" value="1"/>
</dbReference>
<dbReference type="InterPro" id="IPR050469">
    <property type="entry name" value="Diguanylate_Cyclase"/>
</dbReference>
<dbReference type="InterPro" id="IPR000160">
    <property type="entry name" value="GGDEF_dom"/>
</dbReference>
<protein>
    <recommendedName>
        <fullName evidence="1">diguanylate cyclase</fullName>
        <ecNumber evidence="1">2.7.7.65</ecNumber>
    </recommendedName>
</protein>
<dbReference type="Proteomes" id="UP000199758">
    <property type="component" value="Unassembled WGS sequence"/>
</dbReference>
<feature type="domain" description="GGDEF" evidence="5">
    <location>
        <begin position="302"/>
        <end position="439"/>
    </location>
</feature>
<organism evidence="6 7">
    <name type="scientific">Hydrocarboniphaga daqingensis</name>
    <dbReference type="NCBI Taxonomy" id="490188"/>
    <lineage>
        <taxon>Bacteria</taxon>
        <taxon>Pseudomonadati</taxon>
        <taxon>Pseudomonadota</taxon>
        <taxon>Gammaproteobacteria</taxon>
        <taxon>Nevskiales</taxon>
        <taxon>Nevskiaceae</taxon>
        <taxon>Hydrocarboniphaga</taxon>
    </lineage>
</organism>
<feature type="transmembrane region" description="Helical" evidence="4">
    <location>
        <begin position="97"/>
        <end position="123"/>
    </location>
</feature>
<dbReference type="EC" id="2.7.7.65" evidence="1"/>
<evidence type="ECO:0000259" key="5">
    <source>
        <dbReference type="PROSITE" id="PS50887"/>
    </source>
</evidence>
<evidence type="ECO:0000313" key="6">
    <source>
        <dbReference type="EMBL" id="SHH06025.1"/>
    </source>
</evidence>
<feature type="transmembrane region" description="Helical" evidence="4">
    <location>
        <begin position="160"/>
        <end position="178"/>
    </location>
</feature>
<keyword evidence="4" id="KW-0812">Transmembrane</keyword>
<reference evidence="6 7" key="1">
    <citation type="submission" date="2016-11" db="EMBL/GenBank/DDBJ databases">
        <authorList>
            <person name="Jaros S."/>
            <person name="Januszkiewicz K."/>
            <person name="Wedrychowicz H."/>
        </authorList>
    </citation>
    <scope>NUCLEOTIDE SEQUENCE [LARGE SCALE GENOMIC DNA]</scope>
    <source>
        <strain evidence="6 7">CGMCC 1.7049</strain>
    </source>
</reference>
<evidence type="ECO:0000313" key="7">
    <source>
        <dbReference type="Proteomes" id="UP000199758"/>
    </source>
</evidence>